<sequence>MSESPLDAATRHVAEAERCWDRQIDLIATLAGQSEARTAAEQVLLEIQQTLRLARAQRALIRALDV</sequence>
<comment type="caution">
    <text evidence="1">The sequence shown here is derived from an EMBL/GenBank/DDBJ whole genome shotgun (WGS) entry which is preliminary data.</text>
</comment>
<evidence type="ECO:0000313" key="3">
    <source>
        <dbReference type="Proteomes" id="UP000321960"/>
    </source>
</evidence>
<evidence type="ECO:0000313" key="4">
    <source>
        <dbReference type="Proteomes" id="UP001156856"/>
    </source>
</evidence>
<dbReference type="Proteomes" id="UP000321960">
    <property type="component" value="Unassembled WGS sequence"/>
</dbReference>
<protein>
    <submittedName>
        <fullName evidence="1">Uncharacterized protein</fullName>
    </submittedName>
</protein>
<accession>A0A512J8Y1</accession>
<dbReference type="Proteomes" id="UP001156856">
    <property type="component" value="Unassembled WGS sequence"/>
</dbReference>
<gene>
    <name evidence="2" type="ORF">GCM10007888_27490</name>
    <name evidence="1" type="ORF">MOX02_43570</name>
</gene>
<reference evidence="4" key="2">
    <citation type="journal article" date="2019" name="Int. J. Syst. Evol. Microbiol.">
        <title>The Global Catalogue of Microorganisms (GCM) 10K type strain sequencing project: providing services to taxonomists for standard genome sequencing and annotation.</title>
        <authorList>
            <consortium name="The Broad Institute Genomics Platform"/>
            <consortium name="The Broad Institute Genome Sequencing Center for Infectious Disease"/>
            <person name="Wu L."/>
            <person name="Ma J."/>
        </authorList>
    </citation>
    <scope>NUCLEOTIDE SEQUENCE [LARGE SCALE GENOMIC DNA]</scope>
    <source>
        <strain evidence="4">NBRC 107715</strain>
    </source>
</reference>
<reference evidence="2" key="1">
    <citation type="journal article" date="2014" name="Int. J. Syst. Evol. Microbiol.">
        <title>Complete genome of a new Firmicutes species belonging to the dominant human colonic microbiota ('Ruminococcus bicirculans') reveals two chromosomes and a selective capacity to utilize plant glucans.</title>
        <authorList>
            <consortium name="NISC Comparative Sequencing Program"/>
            <person name="Wegmann U."/>
            <person name="Louis P."/>
            <person name="Goesmann A."/>
            <person name="Henrissat B."/>
            <person name="Duncan S.H."/>
            <person name="Flint H.J."/>
        </authorList>
    </citation>
    <scope>NUCLEOTIDE SEQUENCE</scope>
    <source>
        <strain evidence="2">NBRC 107715</strain>
    </source>
</reference>
<reference evidence="1 3" key="3">
    <citation type="submission" date="2019-07" db="EMBL/GenBank/DDBJ databases">
        <title>Whole genome shotgun sequence of Methylobacterium oxalidis NBRC 107715.</title>
        <authorList>
            <person name="Hosoyama A."/>
            <person name="Uohara A."/>
            <person name="Ohji S."/>
            <person name="Ichikawa N."/>
        </authorList>
    </citation>
    <scope>NUCLEOTIDE SEQUENCE [LARGE SCALE GENOMIC DNA]</scope>
    <source>
        <strain evidence="1 3">NBRC 107715</strain>
    </source>
</reference>
<evidence type="ECO:0000313" key="1">
    <source>
        <dbReference type="EMBL" id="GEP06319.1"/>
    </source>
</evidence>
<dbReference type="AlphaFoldDB" id="A0A512J8Y1"/>
<keyword evidence="4" id="KW-1185">Reference proteome</keyword>
<dbReference type="EMBL" id="BSPK01000035">
    <property type="protein sequence ID" value="GLS64368.1"/>
    <property type="molecule type" value="Genomic_DNA"/>
</dbReference>
<proteinExistence type="predicted"/>
<reference evidence="2" key="4">
    <citation type="submission" date="2023-01" db="EMBL/GenBank/DDBJ databases">
        <title>Draft genome sequence of Methylobacterium oxalidis strain NBRC 107715.</title>
        <authorList>
            <person name="Sun Q."/>
            <person name="Mori K."/>
        </authorList>
    </citation>
    <scope>NUCLEOTIDE SEQUENCE</scope>
    <source>
        <strain evidence="2">NBRC 107715</strain>
    </source>
</reference>
<dbReference type="RefSeq" id="WP_147027837.1">
    <property type="nucleotide sequence ID" value="NZ_BJZU01000099.1"/>
</dbReference>
<dbReference type="EMBL" id="BJZU01000099">
    <property type="protein sequence ID" value="GEP06319.1"/>
    <property type="molecule type" value="Genomic_DNA"/>
</dbReference>
<evidence type="ECO:0000313" key="2">
    <source>
        <dbReference type="EMBL" id="GLS64368.1"/>
    </source>
</evidence>
<name>A0A512J8Y1_9HYPH</name>
<organism evidence="1 3">
    <name type="scientific">Methylobacterium oxalidis</name>
    <dbReference type="NCBI Taxonomy" id="944322"/>
    <lineage>
        <taxon>Bacteria</taxon>
        <taxon>Pseudomonadati</taxon>
        <taxon>Pseudomonadota</taxon>
        <taxon>Alphaproteobacteria</taxon>
        <taxon>Hyphomicrobiales</taxon>
        <taxon>Methylobacteriaceae</taxon>
        <taxon>Methylobacterium</taxon>
    </lineage>
</organism>